<dbReference type="AlphaFoldDB" id="M5TYY7"/>
<accession>M5TYY7</accession>
<evidence type="ECO:0000313" key="2">
    <source>
        <dbReference type="Proteomes" id="UP000011885"/>
    </source>
</evidence>
<evidence type="ECO:0000313" key="1">
    <source>
        <dbReference type="EMBL" id="EMI54224.1"/>
    </source>
</evidence>
<dbReference type="PATRIC" id="fig|1263870.3.peg.4575"/>
<reference evidence="1 2" key="1">
    <citation type="journal article" date="2013" name="Mar. Genomics">
        <title>Expression of sulfatases in Rhodopirellula baltica and the diversity of sulfatases in the genus Rhodopirellula.</title>
        <authorList>
            <person name="Wegner C.E."/>
            <person name="Richter-Heitmann T."/>
            <person name="Klindworth A."/>
            <person name="Klockow C."/>
            <person name="Richter M."/>
            <person name="Achstetter T."/>
            <person name="Glockner F.O."/>
            <person name="Harder J."/>
        </authorList>
    </citation>
    <scope>NUCLEOTIDE SEQUENCE [LARGE SCALE GENOMIC DNA]</scope>
    <source>
        <strain evidence="1 2">SM41</strain>
    </source>
</reference>
<protein>
    <submittedName>
        <fullName evidence="1">Uncharacterized protein</fullName>
    </submittedName>
</protein>
<proteinExistence type="predicted"/>
<keyword evidence="2" id="KW-1185">Reference proteome</keyword>
<dbReference type="EMBL" id="ANOH01000288">
    <property type="protein sequence ID" value="EMI54224.1"/>
    <property type="molecule type" value="Genomic_DNA"/>
</dbReference>
<sequence>MRGTWMQKQRATLSAISPPDISDGSNRDDADVGEIEEFLKIKRIRYLDSWQELEQRIEKTRQTTLKEQASKVMVWRRSIKQGEFSGIRSGDLINRIFSQINAETGLTMVASIPSKIADAVKPLDEKTLRALQFSRASRYGPVATSLADDMPQIFECWPHVFYHDALQPHVSRVKAAAEDVFSPQLDGKDRYQLEKVFQGELRAIERALLQVYPRPHRRYLSTVDLRRVLAAEDFLIEIERLVNTRAESNSNLIDELPSYFSLHPSDERNLLTLIQYTQRYGLEVEPAIMGAEHFYNDIFFQALALAGALDVAPSDDSITDSMINLDLDAAVMDASDFEK</sequence>
<organism evidence="1 2">
    <name type="scientific">Rhodopirellula sallentina SM41</name>
    <dbReference type="NCBI Taxonomy" id="1263870"/>
    <lineage>
        <taxon>Bacteria</taxon>
        <taxon>Pseudomonadati</taxon>
        <taxon>Planctomycetota</taxon>
        <taxon>Planctomycetia</taxon>
        <taxon>Pirellulales</taxon>
        <taxon>Pirellulaceae</taxon>
        <taxon>Rhodopirellula</taxon>
    </lineage>
</organism>
<gene>
    <name evidence="1" type="ORF">RSSM_04327</name>
</gene>
<comment type="caution">
    <text evidence="1">The sequence shown here is derived from an EMBL/GenBank/DDBJ whole genome shotgun (WGS) entry which is preliminary data.</text>
</comment>
<name>M5TYY7_9BACT</name>
<dbReference type="Proteomes" id="UP000011885">
    <property type="component" value="Unassembled WGS sequence"/>
</dbReference>